<comment type="caution">
    <text evidence="6">The sequence shown here is derived from an EMBL/GenBank/DDBJ whole genome shotgun (WGS) entry which is preliminary data.</text>
</comment>
<evidence type="ECO:0000256" key="4">
    <source>
        <dbReference type="ARBA" id="ARBA00023136"/>
    </source>
</evidence>
<evidence type="ECO:0000313" key="6">
    <source>
        <dbReference type="EMBL" id="MEJ2902498.1"/>
    </source>
</evidence>
<organism evidence="6 7">
    <name type="scientific">Pedobacter panaciterrae</name>
    <dbReference type="NCBI Taxonomy" id="363849"/>
    <lineage>
        <taxon>Bacteria</taxon>
        <taxon>Pseudomonadati</taxon>
        <taxon>Bacteroidota</taxon>
        <taxon>Sphingobacteriia</taxon>
        <taxon>Sphingobacteriales</taxon>
        <taxon>Sphingobacteriaceae</taxon>
        <taxon>Pedobacter</taxon>
    </lineage>
</organism>
<dbReference type="Proteomes" id="UP001378956">
    <property type="component" value="Unassembled WGS sequence"/>
</dbReference>
<proteinExistence type="predicted"/>
<evidence type="ECO:0000313" key="7">
    <source>
        <dbReference type="Proteomes" id="UP001378956"/>
    </source>
</evidence>
<comment type="subcellular location">
    <subcellularLocation>
        <location evidence="1">Membrane</location>
        <topology evidence="1">Multi-pass membrane protein</topology>
    </subcellularLocation>
</comment>
<dbReference type="Pfam" id="PF07681">
    <property type="entry name" value="DoxX"/>
    <property type="match status" value="1"/>
</dbReference>
<dbReference type="EMBL" id="JBBEUB010000002">
    <property type="protein sequence ID" value="MEJ2902498.1"/>
    <property type="molecule type" value="Genomic_DNA"/>
</dbReference>
<feature type="transmembrane region" description="Helical" evidence="5">
    <location>
        <begin position="65"/>
        <end position="85"/>
    </location>
</feature>
<evidence type="ECO:0000256" key="3">
    <source>
        <dbReference type="ARBA" id="ARBA00022989"/>
    </source>
</evidence>
<keyword evidence="3 5" id="KW-1133">Transmembrane helix</keyword>
<dbReference type="InterPro" id="IPR032808">
    <property type="entry name" value="DoxX"/>
</dbReference>
<keyword evidence="7" id="KW-1185">Reference proteome</keyword>
<dbReference type="RefSeq" id="WP_172662860.1">
    <property type="nucleotide sequence ID" value="NZ_CBFGNQ010000002.1"/>
</dbReference>
<evidence type="ECO:0000256" key="2">
    <source>
        <dbReference type="ARBA" id="ARBA00022692"/>
    </source>
</evidence>
<keyword evidence="2 5" id="KW-0812">Transmembrane</keyword>
<protein>
    <submittedName>
        <fullName evidence="6">DoxX family protein</fullName>
    </submittedName>
</protein>
<evidence type="ECO:0000256" key="1">
    <source>
        <dbReference type="ARBA" id="ARBA00004141"/>
    </source>
</evidence>
<gene>
    <name evidence="6" type="ORF">WAE58_08670</name>
</gene>
<reference evidence="6 7" key="1">
    <citation type="submission" date="2024-03" db="EMBL/GenBank/DDBJ databases">
        <title>Sequence of Lycoming College Course Isolates.</title>
        <authorList>
            <person name="Plotts O."/>
            <person name="Newman J."/>
        </authorList>
    </citation>
    <scope>NUCLEOTIDE SEQUENCE [LARGE SCALE GENOMIC DNA]</scope>
    <source>
        <strain evidence="6 7">CJB-3</strain>
    </source>
</reference>
<keyword evidence="4 5" id="KW-0472">Membrane</keyword>
<feature type="transmembrane region" description="Helical" evidence="5">
    <location>
        <begin position="117"/>
        <end position="135"/>
    </location>
</feature>
<feature type="transmembrane region" description="Helical" evidence="5">
    <location>
        <begin position="92"/>
        <end position="111"/>
    </location>
</feature>
<sequence>MKKYTDTAQLFLRIALGLGFFSAVLDRIGWLGAAGQTNIAWGNWESFQEYTHTLLPFLSKSISDIMGFIATAGEALFGLLLIIGYRTRQSAIGSFLLLLSFAFVMTITLGLKAPLNYSVFSASAGAFILATLSSYRWSLDNYLGKVPKN</sequence>
<name>A0ABU8NKU2_9SPHI</name>
<accession>A0ABU8NKU2</accession>
<evidence type="ECO:0000256" key="5">
    <source>
        <dbReference type="SAM" id="Phobius"/>
    </source>
</evidence>